<gene>
    <name evidence="1" type="ORF">MM415B06300_0003</name>
</gene>
<organism evidence="1">
    <name type="scientific">viral metagenome</name>
    <dbReference type="NCBI Taxonomy" id="1070528"/>
    <lineage>
        <taxon>unclassified sequences</taxon>
        <taxon>metagenomes</taxon>
        <taxon>organismal metagenomes</taxon>
    </lineage>
</organism>
<dbReference type="AlphaFoldDB" id="A0A6M3LV31"/>
<protein>
    <recommendedName>
        <fullName evidence="2">Outer membrane protein beta-barrel domain-containing protein</fullName>
    </recommendedName>
</protein>
<name>A0A6M3LV31_9ZZZZ</name>
<evidence type="ECO:0000313" key="1">
    <source>
        <dbReference type="EMBL" id="QJA97372.1"/>
    </source>
</evidence>
<accession>A0A6M3LV31</accession>
<proteinExistence type="predicted"/>
<sequence length="138" mass="15329">MSLAGMSQTALHLAVSTADMGLGYRIDHRFGDYGIYTSAIKGNYRFDENIYIKDHVWISFGGMKFLDDSPFSAQFISAGINYHSYGEKAFPEGFINTSVFAPVSAEIGCGLRFKRFSTAINIDLMKMDVNINFGIVLN</sequence>
<dbReference type="EMBL" id="MT143488">
    <property type="protein sequence ID" value="QJA97372.1"/>
    <property type="molecule type" value="Genomic_DNA"/>
</dbReference>
<reference evidence="1" key="1">
    <citation type="submission" date="2020-03" db="EMBL/GenBank/DDBJ databases">
        <title>The deep terrestrial virosphere.</title>
        <authorList>
            <person name="Holmfeldt K."/>
            <person name="Nilsson E."/>
            <person name="Simone D."/>
            <person name="Lopez-Fernandez M."/>
            <person name="Wu X."/>
            <person name="de Brujin I."/>
            <person name="Lundin D."/>
            <person name="Andersson A."/>
            <person name="Bertilsson S."/>
            <person name="Dopson M."/>
        </authorList>
    </citation>
    <scope>NUCLEOTIDE SEQUENCE</scope>
    <source>
        <strain evidence="1">MM415B06300</strain>
    </source>
</reference>
<evidence type="ECO:0008006" key="2">
    <source>
        <dbReference type="Google" id="ProtNLM"/>
    </source>
</evidence>